<reference evidence="2" key="1">
    <citation type="submission" date="2020-11" db="EMBL/GenBank/DDBJ databases">
        <authorList>
            <consortium name="DOE Joint Genome Institute"/>
            <person name="Ahrendt S."/>
            <person name="Riley R."/>
            <person name="Andreopoulos W."/>
            <person name="Labutti K."/>
            <person name="Pangilinan J."/>
            <person name="Ruiz-Duenas F.J."/>
            <person name="Barrasa J.M."/>
            <person name="Sanchez-Garcia M."/>
            <person name="Camarero S."/>
            <person name="Miyauchi S."/>
            <person name="Serrano A."/>
            <person name="Linde D."/>
            <person name="Babiker R."/>
            <person name="Drula E."/>
            <person name="Ayuso-Fernandez I."/>
            <person name="Pacheco R."/>
            <person name="Padilla G."/>
            <person name="Ferreira P."/>
            <person name="Barriuso J."/>
            <person name="Kellner H."/>
            <person name="Castanera R."/>
            <person name="Alfaro M."/>
            <person name="Ramirez L."/>
            <person name="Pisabarro A.G."/>
            <person name="Kuo A."/>
            <person name="Tritt A."/>
            <person name="Lipzen A."/>
            <person name="He G."/>
            <person name="Yan M."/>
            <person name="Ng V."/>
            <person name="Cullen D."/>
            <person name="Martin F."/>
            <person name="Rosso M.-N."/>
            <person name="Henrissat B."/>
            <person name="Hibbett D."/>
            <person name="Martinez A.T."/>
            <person name="Grigoriev I.V."/>
        </authorList>
    </citation>
    <scope>NUCLEOTIDE SEQUENCE</scope>
    <source>
        <strain evidence="2">CBS 247.69</strain>
    </source>
</reference>
<dbReference type="SMART" id="SM01296">
    <property type="entry name" value="N2227"/>
    <property type="match status" value="1"/>
</dbReference>
<comment type="caution">
    <text evidence="2">The sequence shown here is derived from an EMBL/GenBank/DDBJ whole genome shotgun (WGS) entry which is preliminary data.</text>
</comment>
<keyword evidence="1" id="KW-0812">Transmembrane</keyword>
<dbReference type="Proteomes" id="UP000807353">
    <property type="component" value="Unassembled WGS sequence"/>
</dbReference>
<sequence length="406" mass="46392">MAHQLKFSFDVVLAFLSPLIIIWVAYRLSAPWTWADLRGFLSLRYSKPFYGPFSLQKAYQSYAKYSRLSANEFSHKRTAYNSLSRTHKRLGHKLGYPEKLNKLQYVTDLNAVITEGIAEVARKDLQVDDIHTGPGDLGRVREALKHFIRDWSEEGARERDRIFEPILTVLSQINPEERAQKKVLVPGSGLGRLAWEISQLGFDTTANELSFFMSLAFRFLLSDEATTSKNQHHLRPYAHWFSHQRSNESLFRTVSFPDAIPRLTPNLQLAEVDFLTLSPPTRTLRNPESFWSSSGPQDLPGYDYIVTLFFIDTSLNIFATIEHIFTLLRPGGTWINLGPLLWTSGGQAKLELSLAEVINAATEIGFIFREDDICAQRAVECEYTGDLSAMMRWVYKAEFWVAAKPK</sequence>
<evidence type="ECO:0000256" key="1">
    <source>
        <dbReference type="SAM" id="Phobius"/>
    </source>
</evidence>
<gene>
    <name evidence="2" type="ORF">BDZ94DRAFT_1171768</name>
</gene>
<organism evidence="2 3">
    <name type="scientific">Collybia nuda</name>
    <dbReference type="NCBI Taxonomy" id="64659"/>
    <lineage>
        <taxon>Eukaryota</taxon>
        <taxon>Fungi</taxon>
        <taxon>Dikarya</taxon>
        <taxon>Basidiomycota</taxon>
        <taxon>Agaricomycotina</taxon>
        <taxon>Agaricomycetes</taxon>
        <taxon>Agaricomycetidae</taxon>
        <taxon>Agaricales</taxon>
        <taxon>Tricholomatineae</taxon>
        <taxon>Clitocybaceae</taxon>
        <taxon>Collybia</taxon>
    </lineage>
</organism>
<keyword evidence="1" id="KW-1133">Transmembrane helix</keyword>
<dbReference type="GO" id="GO:0008757">
    <property type="term" value="F:S-adenosylmethionine-dependent methyltransferase activity"/>
    <property type="evidence" value="ECO:0007669"/>
    <property type="project" value="InterPro"/>
</dbReference>
<dbReference type="Pfam" id="PF07942">
    <property type="entry name" value="CARME"/>
    <property type="match status" value="1"/>
</dbReference>
<evidence type="ECO:0000313" key="2">
    <source>
        <dbReference type="EMBL" id="KAF9459394.1"/>
    </source>
</evidence>
<dbReference type="Gene3D" id="3.40.50.150">
    <property type="entry name" value="Vaccinia Virus protein VP39"/>
    <property type="match status" value="1"/>
</dbReference>
<keyword evidence="3" id="KW-1185">Reference proteome</keyword>
<dbReference type="PANTHER" id="PTHR12303">
    <property type="entry name" value="CARNOSINE N-METHYLTRANSFERASE"/>
    <property type="match status" value="1"/>
</dbReference>
<keyword evidence="1" id="KW-0472">Membrane</keyword>
<dbReference type="OrthoDB" id="978at2759"/>
<dbReference type="EMBL" id="MU150317">
    <property type="protein sequence ID" value="KAF9459394.1"/>
    <property type="molecule type" value="Genomic_DNA"/>
</dbReference>
<feature type="transmembrane region" description="Helical" evidence="1">
    <location>
        <begin position="7"/>
        <end position="26"/>
    </location>
</feature>
<proteinExistence type="predicted"/>
<dbReference type="PANTHER" id="PTHR12303:SF13">
    <property type="match status" value="1"/>
</dbReference>
<evidence type="ECO:0000313" key="3">
    <source>
        <dbReference type="Proteomes" id="UP000807353"/>
    </source>
</evidence>
<protein>
    <submittedName>
        <fullName evidence="2">N2227-like protein-domain-containing protein</fullName>
    </submittedName>
</protein>
<dbReference type="InterPro" id="IPR029063">
    <property type="entry name" value="SAM-dependent_MTases_sf"/>
</dbReference>
<name>A0A9P5XYH6_9AGAR</name>
<dbReference type="InterPro" id="IPR012901">
    <property type="entry name" value="CARME"/>
</dbReference>
<dbReference type="SUPFAM" id="SSF53335">
    <property type="entry name" value="S-adenosyl-L-methionine-dependent methyltransferases"/>
    <property type="match status" value="1"/>
</dbReference>
<dbReference type="AlphaFoldDB" id="A0A9P5XYH6"/>
<accession>A0A9P5XYH6</accession>